<dbReference type="InterPro" id="IPR013783">
    <property type="entry name" value="Ig-like_fold"/>
</dbReference>
<evidence type="ECO:0000259" key="2">
    <source>
        <dbReference type="Pfam" id="PF24536"/>
    </source>
</evidence>
<keyword evidence="4" id="KW-1185">Reference proteome</keyword>
<organism evidence="3 4">
    <name type="scientific">Pleurodeles waltl</name>
    <name type="common">Iberian ribbed newt</name>
    <dbReference type="NCBI Taxonomy" id="8319"/>
    <lineage>
        <taxon>Eukaryota</taxon>
        <taxon>Metazoa</taxon>
        <taxon>Chordata</taxon>
        <taxon>Craniata</taxon>
        <taxon>Vertebrata</taxon>
        <taxon>Euteleostomi</taxon>
        <taxon>Amphibia</taxon>
        <taxon>Batrachia</taxon>
        <taxon>Caudata</taxon>
        <taxon>Salamandroidea</taxon>
        <taxon>Salamandridae</taxon>
        <taxon>Pleurodelinae</taxon>
        <taxon>Pleurodeles</taxon>
    </lineage>
</organism>
<dbReference type="AlphaFoldDB" id="A0AAV7SAW7"/>
<accession>A0AAV7SAW7</accession>
<reference evidence="3" key="1">
    <citation type="journal article" date="2022" name="bioRxiv">
        <title>Sequencing and chromosome-scale assembly of the giantPleurodeles waltlgenome.</title>
        <authorList>
            <person name="Brown T."/>
            <person name="Elewa A."/>
            <person name="Iarovenko S."/>
            <person name="Subramanian E."/>
            <person name="Araus A.J."/>
            <person name="Petzold A."/>
            <person name="Susuki M."/>
            <person name="Suzuki K.-i.T."/>
            <person name="Hayashi T."/>
            <person name="Toyoda A."/>
            <person name="Oliveira C."/>
            <person name="Osipova E."/>
            <person name="Leigh N.D."/>
            <person name="Simon A."/>
            <person name="Yun M.H."/>
        </authorList>
    </citation>
    <scope>NUCLEOTIDE SEQUENCE</scope>
    <source>
        <strain evidence="3">20211129_DDA</strain>
        <tissue evidence="3">Liver</tissue>
    </source>
</reference>
<dbReference type="Proteomes" id="UP001066276">
    <property type="component" value="Chromosome 4_2"/>
</dbReference>
<evidence type="ECO:0000256" key="1">
    <source>
        <dbReference type="ARBA" id="ARBA00005431"/>
    </source>
</evidence>
<proteinExistence type="inferred from homology"/>
<dbReference type="InterPro" id="IPR014756">
    <property type="entry name" value="Ig_E-set"/>
</dbReference>
<dbReference type="Pfam" id="PF24536">
    <property type="entry name" value="NXPE4_C"/>
    <property type="match status" value="1"/>
</dbReference>
<evidence type="ECO:0000313" key="3">
    <source>
        <dbReference type="EMBL" id="KAJ1161122.1"/>
    </source>
</evidence>
<protein>
    <recommendedName>
        <fullName evidence="2">NXPE C-terminal domain-containing protein</fullName>
    </recommendedName>
</protein>
<dbReference type="InterPro" id="IPR026845">
    <property type="entry name" value="NXPH/NXPE"/>
</dbReference>
<dbReference type="PANTHER" id="PTHR16165:SF3">
    <property type="entry name" value="NXPE FAMILY MEMBER 1"/>
    <property type="match status" value="1"/>
</dbReference>
<dbReference type="Pfam" id="PF06312">
    <property type="entry name" value="Neurexophilin"/>
    <property type="match status" value="1"/>
</dbReference>
<dbReference type="PANTHER" id="PTHR16165">
    <property type="entry name" value="NXPE FAMILY MEMBER"/>
    <property type="match status" value="1"/>
</dbReference>
<dbReference type="InterPro" id="IPR057106">
    <property type="entry name" value="NXPE4_C"/>
</dbReference>
<dbReference type="EMBL" id="JANPWB010000008">
    <property type="protein sequence ID" value="KAJ1161122.1"/>
    <property type="molecule type" value="Genomic_DNA"/>
</dbReference>
<comment type="similarity">
    <text evidence="1">Belongs to the NXPE family.</text>
</comment>
<sequence length="545" mass="62835">MTVMWVRGAMFPLCTQRKLAFLLGLLSAHVFLICFSVHRGLIKFPMYRLFIPETSMNTNKVKAEQKIKELYSKLDQRIPHVTFTHMNYTTSALRSKANIRDPQDVYCIGDNITVQIDMYDHLGKPKTYGGDLLRARIFSPGLDAGACGKIDDLNNGTYLIHFTFFWAGKVNFSLKLYHPSEGVSALWRARNQGFENVYFLGTFTSTPKDTETECGFSMDTKEQLCKYQDCRDLETFYCVKPHNVSCAAFAYLKSSNRNHSYLSGLEKDLFHRSNIAVEIGKSFESVTVQPCNKTIPTSNETCQSRMRSGLPSGFFYRNVWNPLFCNMSRFKAGSEVNACLKEKTIYLMGDSTLRQWIFYFPKLVKTLKFLDLHGIGLHQTKMAVDVDRNLQIIWRKHGHPYVTYYWYRVKDEAYITQQIDGIAGGPHTVLVITLGQHFRLFPIQVFIRRVVNVRKAIVRLHLRSPDTKVIIKCENIREVHTDIERFSDFHGYVQYLAVNDIFQDLNVAMIDAWDMTLAMATDNVHPPESIIANQIDMFLTYICQD</sequence>
<gene>
    <name evidence="3" type="ORF">NDU88_001609</name>
</gene>
<feature type="domain" description="NXPE C-terminal" evidence="2">
    <location>
        <begin position="320"/>
        <end position="543"/>
    </location>
</feature>
<dbReference type="SUPFAM" id="SSF81296">
    <property type="entry name" value="E set domains"/>
    <property type="match status" value="1"/>
</dbReference>
<dbReference type="Gene3D" id="2.60.40.10">
    <property type="entry name" value="Immunoglobulins"/>
    <property type="match status" value="1"/>
</dbReference>
<name>A0AAV7SAW7_PLEWA</name>
<comment type="caution">
    <text evidence="3">The sequence shown here is derived from an EMBL/GenBank/DDBJ whole genome shotgun (WGS) entry which is preliminary data.</text>
</comment>
<evidence type="ECO:0000313" key="4">
    <source>
        <dbReference type="Proteomes" id="UP001066276"/>
    </source>
</evidence>